<dbReference type="EMBL" id="LFMW01000006">
    <property type="protein sequence ID" value="KMT55646.1"/>
    <property type="molecule type" value="Genomic_DNA"/>
</dbReference>
<evidence type="ECO:0000256" key="1">
    <source>
        <dbReference type="SAM" id="MobiDB-lite"/>
    </source>
</evidence>
<organism evidence="2 3">
    <name type="scientific">Pseudomonas fildesensis</name>
    <dbReference type="NCBI Taxonomy" id="1674920"/>
    <lineage>
        <taxon>Bacteria</taxon>
        <taxon>Pseudomonadati</taxon>
        <taxon>Pseudomonadota</taxon>
        <taxon>Gammaproteobacteria</taxon>
        <taxon>Pseudomonadales</taxon>
        <taxon>Pseudomonadaceae</taxon>
        <taxon>Pseudomonas</taxon>
    </lineage>
</organism>
<comment type="caution">
    <text evidence="2">The sequence shown here is derived from an EMBL/GenBank/DDBJ whole genome shotgun (WGS) entry which is preliminary data.</text>
</comment>
<dbReference type="Proteomes" id="UP000037551">
    <property type="component" value="Unassembled WGS sequence"/>
</dbReference>
<gene>
    <name evidence="2" type="ORF">ACR52_09775</name>
</gene>
<evidence type="ECO:0008006" key="4">
    <source>
        <dbReference type="Google" id="ProtNLM"/>
    </source>
</evidence>
<feature type="region of interest" description="Disordered" evidence="1">
    <location>
        <begin position="1"/>
        <end position="47"/>
    </location>
</feature>
<sequence length="89" mass="9013">MASIGFVEAAQAPSKTLQIDTPTTTGQTLGGSDSLTTSAPGSITTPGVAVGLKDGTISDSNSLALDMGGDELRSNSRSHALIGQWQMSF</sequence>
<evidence type="ECO:0000313" key="3">
    <source>
        <dbReference type="Proteomes" id="UP000037551"/>
    </source>
</evidence>
<accession>A0A0J8IUZ8</accession>
<dbReference type="STRING" id="1674920.ACR52_09775"/>
<keyword evidence="3" id="KW-1185">Reference proteome</keyword>
<dbReference type="PATRIC" id="fig|1674920.3.peg.4790"/>
<reference evidence="2 3" key="1">
    <citation type="submission" date="2015-06" db="EMBL/GenBank/DDBJ databases">
        <title>Draft genome sequence of an Antarctic Pseudomonas sp. strain KG01 with full potential for biotechnological applications.</title>
        <authorList>
            <person name="Pavlov M.S."/>
            <person name="Lira F."/>
            <person name="Martinez J.L."/>
            <person name="Marshall S.H."/>
        </authorList>
    </citation>
    <scope>NUCLEOTIDE SEQUENCE [LARGE SCALE GENOMIC DNA]</scope>
    <source>
        <strain evidence="2 3">KG01</strain>
    </source>
</reference>
<feature type="compositionally biased region" description="Polar residues" evidence="1">
    <location>
        <begin position="13"/>
        <end position="45"/>
    </location>
</feature>
<proteinExistence type="predicted"/>
<evidence type="ECO:0000313" key="2">
    <source>
        <dbReference type="EMBL" id="KMT55646.1"/>
    </source>
</evidence>
<name>A0A0J8IUZ8_9PSED</name>
<protein>
    <recommendedName>
        <fullName evidence="4">Autotransporter domain-containing protein</fullName>
    </recommendedName>
</protein>
<dbReference type="AlphaFoldDB" id="A0A0J8IUZ8"/>
<dbReference type="RefSeq" id="WP_048723469.1">
    <property type="nucleotide sequence ID" value="NZ_LFMW01000006.1"/>
</dbReference>